<dbReference type="InterPro" id="IPR012910">
    <property type="entry name" value="Plug_dom"/>
</dbReference>
<evidence type="ECO:0000259" key="8">
    <source>
        <dbReference type="Pfam" id="PF07715"/>
    </source>
</evidence>
<evidence type="ECO:0000313" key="10">
    <source>
        <dbReference type="Proteomes" id="UP000283589"/>
    </source>
</evidence>
<accession>A0A412X693</accession>
<evidence type="ECO:0000256" key="5">
    <source>
        <dbReference type="ARBA" id="ARBA00023136"/>
    </source>
</evidence>
<gene>
    <name evidence="9" type="ORF">DWW18_02755</name>
</gene>
<protein>
    <submittedName>
        <fullName evidence="9">SusC/RagA family TonB-linked outer membrane protein</fullName>
    </submittedName>
</protein>
<sequence length="1199" mass="134226">MKKNPFLKWKRLLKCKGFFHVVSLTLILTLESLAGYGAKVVPDTVSLNLKEVKLEKFVEVMKQKTGLNFLYNSLLFKDAKPVTVEAKGENWEAVLKRVLEKEGFTYDVKDEIVVIKRKVESNTSQMSDQSNVVKGKIVDSNKEPLPGVTILLKGTSVGTVTDSKGDFSIRVPRGVDSLIVSFVGMQTTYLKLEKDKFEYTVVMKEDMTQLGEVVITGYQEFDRSRMAGSVSSIKAEDLHFNGTNTLEQALQGRLPGVVITNTSGLVGVRQKTRVRGTSTLLGSQEPIWVVDGIIQEDPLPFDTKTFDSVGEIDSDNFDYIRNFVGSSIAWLNPNDIESITVLKDASATAIYGVRAANGVIVIKTKRGRAGMASISYSARLNVSEQVTYDKLELMNSKERVEVSREIFQRGLTASWTNNNIGYAGALNQYLKKEMTKDEFERRVAKLETTNTDWFDILFRNPFSHSHSLSVSGGSEDVRYYASLSYNSTKGTAIGNDTESYGANVGLDMNFGKKFRASFTLSGTQATTNGFYIVNPYTYATTINRSIAAYEDNGELAYYLKDGSPGPKMFNFINERDQTGTSNKNMSINTNLNLNYDFTESLRFQMLGSVNIASVIGESWATERTEYIAQIRNYDYGTRKPIDADYKNSQLPVGGEYNQDENKTISWNWRNSLSYDVVFNGVHTLTAMLGIELSSTKNTGFSTTSYGYLRDRGKSFATVPAVRINPYGGAIYENELMKKFTRKITDRKTNQMGGYLTLNYAYDGRYVVNFSVRVDASNRFGRYTNENFNPVWAGGLRWNVARESWFSRQNVVSDLSLRFSFGYQRNMATNYSPSLIVKIPTSGATSAVTDVNTGDELLEITSLPYEDLRWEKTTSYNYGVDLALFNNKIRVGFEYYMKKGRDIITSLLVPREYGIENMPINGGSMNNSGYELSVSFTPVRTKHFTWDMNVNTSKNNNEITKVGVQNLTWRTATSGEYYKKGYAVSSFWAFDCEGIDQETGYPIINLETSGDGDPLNDPTTYMKYAGKLDPDFTGGLSMSFRYKQLSLSTGFYLQIGGKKFLKTAYESQTLPSEYENLSSELNGRWRPGDTNAKFPGLPDKNVTNFYLPNNSTFSNVYEMYNYSNVRVVNASSLKCNNIAVSYFLSEKAAKLMGCKSISLGASVSNPFTIASKDFKGRDPEVATGAQPSTSSYSFNLNVTF</sequence>
<comment type="subcellular location">
    <subcellularLocation>
        <location evidence="1 7">Cell outer membrane</location>
        <topology evidence="1 7">Multi-pass membrane protein</topology>
    </subcellularLocation>
</comment>
<dbReference type="InterPro" id="IPR023996">
    <property type="entry name" value="TonB-dep_OMP_SusC/RagA"/>
</dbReference>
<dbReference type="InterPro" id="IPR036942">
    <property type="entry name" value="Beta-barrel_TonB_sf"/>
</dbReference>
<dbReference type="Gene3D" id="2.60.40.1120">
    <property type="entry name" value="Carboxypeptidase-like, regulatory domain"/>
    <property type="match status" value="1"/>
</dbReference>
<keyword evidence="6 7" id="KW-0998">Cell outer membrane</keyword>
<dbReference type="Pfam" id="PF13715">
    <property type="entry name" value="CarbopepD_reg_2"/>
    <property type="match status" value="1"/>
</dbReference>
<dbReference type="NCBIfam" id="TIGR04057">
    <property type="entry name" value="SusC_RagA_signa"/>
    <property type="match status" value="1"/>
</dbReference>
<proteinExistence type="inferred from homology"/>
<evidence type="ECO:0000256" key="7">
    <source>
        <dbReference type="PROSITE-ProRule" id="PRU01360"/>
    </source>
</evidence>
<dbReference type="Proteomes" id="UP000283589">
    <property type="component" value="Unassembled WGS sequence"/>
</dbReference>
<name>A0A412X693_9BACT</name>
<dbReference type="EMBL" id="QRZA01000002">
    <property type="protein sequence ID" value="RGV36349.1"/>
    <property type="molecule type" value="Genomic_DNA"/>
</dbReference>
<dbReference type="STRING" id="1121130.GCA_000519105_00134"/>
<keyword evidence="2 7" id="KW-0813">Transport</keyword>
<evidence type="ECO:0000256" key="4">
    <source>
        <dbReference type="ARBA" id="ARBA00022692"/>
    </source>
</evidence>
<evidence type="ECO:0000313" key="9">
    <source>
        <dbReference type="EMBL" id="RGV36349.1"/>
    </source>
</evidence>
<dbReference type="InterPro" id="IPR023997">
    <property type="entry name" value="TonB-dep_OMP_SusC/RagA_CS"/>
</dbReference>
<feature type="domain" description="TonB-dependent receptor plug" evidence="8">
    <location>
        <begin position="225"/>
        <end position="359"/>
    </location>
</feature>
<dbReference type="GO" id="GO:0009279">
    <property type="term" value="C:cell outer membrane"/>
    <property type="evidence" value="ECO:0007669"/>
    <property type="project" value="UniProtKB-SubCell"/>
</dbReference>
<dbReference type="Pfam" id="PF07715">
    <property type="entry name" value="Plug"/>
    <property type="match status" value="1"/>
</dbReference>
<dbReference type="SUPFAM" id="SSF49464">
    <property type="entry name" value="Carboxypeptidase regulatory domain-like"/>
    <property type="match status" value="1"/>
</dbReference>
<keyword evidence="3 7" id="KW-1134">Transmembrane beta strand</keyword>
<evidence type="ECO:0000256" key="3">
    <source>
        <dbReference type="ARBA" id="ARBA00022452"/>
    </source>
</evidence>
<comment type="similarity">
    <text evidence="7">Belongs to the TonB-dependent receptor family.</text>
</comment>
<dbReference type="RefSeq" id="WP_118258646.1">
    <property type="nucleotide sequence ID" value="NZ_CALBWO010000039.1"/>
</dbReference>
<dbReference type="Gene3D" id="2.170.130.10">
    <property type="entry name" value="TonB-dependent receptor, plug domain"/>
    <property type="match status" value="1"/>
</dbReference>
<evidence type="ECO:0000256" key="2">
    <source>
        <dbReference type="ARBA" id="ARBA00022448"/>
    </source>
</evidence>
<evidence type="ECO:0000256" key="1">
    <source>
        <dbReference type="ARBA" id="ARBA00004571"/>
    </source>
</evidence>
<dbReference type="InterPro" id="IPR037066">
    <property type="entry name" value="Plug_dom_sf"/>
</dbReference>
<reference evidence="9 10" key="1">
    <citation type="submission" date="2018-08" db="EMBL/GenBank/DDBJ databases">
        <title>A genome reference for cultivated species of the human gut microbiota.</title>
        <authorList>
            <person name="Zou Y."/>
            <person name="Xue W."/>
            <person name="Luo G."/>
        </authorList>
    </citation>
    <scope>NUCLEOTIDE SEQUENCE [LARGE SCALE GENOMIC DNA]</scope>
    <source>
        <strain evidence="9 10">AF14-49</strain>
    </source>
</reference>
<keyword evidence="5 7" id="KW-0472">Membrane</keyword>
<keyword evidence="4 7" id="KW-0812">Transmembrane</keyword>
<dbReference type="PROSITE" id="PS52016">
    <property type="entry name" value="TONB_DEPENDENT_REC_3"/>
    <property type="match status" value="1"/>
</dbReference>
<dbReference type="InterPro" id="IPR008969">
    <property type="entry name" value="CarboxyPept-like_regulatory"/>
</dbReference>
<organism evidence="9 10">
    <name type="scientific">Butyricimonas virosa</name>
    <dbReference type="NCBI Taxonomy" id="544645"/>
    <lineage>
        <taxon>Bacteria</taxon>
        <taxon>Pseudomonadati</taxon>
        <taxon>Bacteroidota</taxon>
        <taxon>Bacteroidia</taxon>
        <taxon>Bacteroidales</taxon>
        <taxon>Odoribacteraceae</taxon>
        <taxon>Butyricimonas</taxon>
    </lineage>
</organism>
<dbReference type="Gene3D" id="2.40.170.20">
    <property type="entry name" value="TonB-dependent receptor, beta-barrel domain"/>
    <property type="match status" value="1"/>
</dbReference>
<comment type="caution">
    <text evidence="9">The sequence shown here is derived from an EMBL/GenBank/DDBJ whole genome shotgun (WGS) entry which is preliminary data.</text>
</comment>
<dbReference type="AlphaFoldDB" id="A0A412X693"/>
<evidence type="ECO:0000256" key="6">
    <source>
        <dbReference type="ARBA" id="ARBA00023237"/>
    </source>
</evidence>
<dbReference type="InterPro" id="IPR039426">
    <property type="entry name" value="TonB-dep_rcpt-like"/>
</dbReference>
<dbReference type="SUPFAM" id="SSF56935">
    <property type="entry name" value="Porins"/>
    <property type="match status" value="1"/>
</dbReference>
<dbReference type="NCBIfam" id="TIGR04056">
    <property type="entry name" value="OMP_RagA_SusC"/>
    <property type="match status" value="1"/>
</dbReference>